<dbReference type="PATRIC" id="fig|1114963.3.peg.3958"/>
<dbReference type="Proteomes" id="UP000052268">
    <property type="component" value="Unassembled WGS sequence"/>
</dbReference>
<evidence type="ECO:0000313" key="2">
    <source>
        <dbReference type="Proteomes" id="UP000052268"/>
    </source>
</evidence>
<dbReference type="InterPro" id="IPR013078">
    <property type="entry name" value="His_Pase_superF_clade-1"/>
</dbReference>
<comment type="caution">
    <text evidence="1">The sequence shown here is derived from an EMBL/GenBank/DDBJ whole genome shotgun (WGS) entry which is preliminary data.</text>
</comment>
<dbReference type="OrthoDB" id="5449373at2"/>
<organism evidence="1 2">
    <name type="scientific">Novosphingobium barchaimii LL02</name>
    <dbReference type="NCBI Taxonomy" id="1114963"/>
    <lineage>
        <taxon>Bacteria</taxon>
        <taxon>Pseudomonadati</taxon>
        <taxon>Pseudomonadota</taxon>
        <taxon>Alphaproteobacteria</taxon>
        <taxon>Sphingomonadales</taxon>
        <taxon>Sphingomonadaceae</taxon>
        <taxon>Novosphingobium</taxon>
    </lineage>
</organism>
<reference evidence="1 2" key="1">
    <citation type="journal article" date="2015" name="G3 (Bethesda)">
        <title>Insights into Ongoing Evolution of the Hexachlorocyclohexane Catabolic Pathway from Comparative Genomics of Ten Sphingomonadaceae Strains.</title>
        <authorList>
            <person name="Pearce S.L."/>
            <person name="Oakeshott J.G."/>
            <person name="Pandey G."/>
        </authorList>
    </citation>
    <scope>NUCLEOTIDE SEQUENCE [LARGE SCALE GENOMIC DNA]</scope>
    <source>
        <strain evidence="1 2">LL02</strain>
    </source>
</reference>
<gene>
    <name evidence="1" type="ORF">V474_25515</name>
</gene>
<dbReference type="SUPFAM" id="SSF53254">
    <property type="entry name" value="Phosphoglycerate mutase-like"/>
    <property type="match status" value="1"/>
</dbReference>
<dbReference type="Pfam" id="PF00300">
    <property type="entry name" value="His_Phos_1"/>
    <property type="match status" value="1"/>
</dbReference>
<evidence type="ECO:0000313" key="1">
    <source>
        <dbReference type="EMBL" id="KMS52902.1"/>
    </source>
</evidence>
<dbReference type="InterPro" id="IPR029033">
    <property type="entry name" value="His_PPase_superfam"/>
</dbReference>
<dbReference type="EMBL" id="JACU01000008">
    <property type="protein sequence ID" value="KMS52902.1"/>
    <property type="molecule type" value="Genomic_DNA"/>
</dbReference>
<protein>
    <submittedName>
        <fullName evidence="1">Phosphoglycerate mutase</fullName>
    </submittedName>
</protein>
<sequence>MTEILVHLMRHGIPVQPNLLLGQRDDPPLPSGTAKCVAAAEGLAFERVISSDLSRAHIPAARIAAARGASHTVDARWRELDFGAWTGLAPAQVDPAAHARFWDDPEANAPPQGERWSQLSARVGAALAEIHASTLVLTHGGAMRAALAALFHMEHRHVWSFDLPYSCVLTLRVWPGEAVPTAQIVGLTT</sequence>
<dbReference type="CDD" id="cd07040">
    <property type="entry name" value="HP"/>
    <property type="match status" value="1"/>
</dbReference>
<dbReference type="Gene3D" id="3.40.50.1240">
    <property type="entry name" value="Phosphoglycerate mutase-like"/>
    <property type="match status" value="1"/>
</dbReference>
<dbReference type="RefSeq" id="WP_059152921.1">
    <property type="nucleotide sequence ID" value="NZ_KQ130456.1"/>
</dbReference>
<accession>A0A0J7XMI9</accession>
<dbReference type="AlphaFoldDB" id="A0A0J7XMI9"/>
<keyword evidence="2" id="KW-1185">Reference proteome</keyword>
<name>A0A0J7XMI9_9SPHN</name>
<proteinExistence type="predicted"/>